<dbReference type="GO" id="GO:0006611">
    <property type="term" value="P:protein export from nucleus"/>
    <property type="evidence" value="ECO:0007669"/>
    <property type="project" value="InterPro"/>
</dbReference>
<dbReference type="InterPro" id="IPR016024">
    <property type="entry name" value="ARM-type_fold"/>
</dbReference>
<evidence type="ECO:0000256" key="1">
    <source>
        <dbReference type="ARBA" id="ARBA00009466"/>
    </source>
</evidence>
<dbReference type="GO" id="GO:0031267">
    <property type="term" value="F:small GTPase binding"/>
    <property type="evidence" value="ECO:0007669"/>
    <property type="project" value="InterPro"/>
</dbReference>
<dbReference type="OrthoDB" id="2215036at2759"/>
<dbReference type="PANTHER" id="PTHR11223:SF3">
    <property type="entry name" value="EXPORTIN-5"/>
    <property type="match status" value="1"/>
</dbReference>
<evidence type="ECO:0000259" key="2">
    <source>
        <dbReference type="SMART" id="SM00913"/>
    </source>
</evidence>
<protein>
    <submittedName>
        <fullName evidence="3">XPO5</fullName>
    </submittedName>
</protein>
<sequence>MESQVSVMVPTLISAVETVMNPIAAQQDRQSAQQILEEFKESSPYCVQCGLKLSQYYDNPVARHFGLQLLEHSIKFKWNSFKEEEKEQLKMSSLQIIEKGTLGIIYEKIYIKDVISRIIVEIIKREWPQLWPTLLADLYNLCQHGATQTELVLKIYLRLVEDVVSFQNLPTTRRREVLQGLTANMEDLFDFFLSLLQKFRNDFYKTEPIVSDGVQWTQFHNNLEVSRAVLSTLTGYLDWVNMNHIFSKDLLHRLCLLLSNKQLQLSATECLLLIVCRKGKVEERKPLLILFSENAMSLIWNAAIEADHTSKEEYYYLFLKRLCQVIIELGKQLCAMWGPVVDVKQPATFSKYLEAVLAFTQHPGQMISSYTLSLWCSLLQHNVISQDEILMSFIPRLFETASKTLYKVGFPTQNNSPSCDYSRLEFDCDEEFNVFFAKYRSEWSNVLRLSTMLNPGVAFHFANQWLQNVLLKGIDSGNDAANHCTLSSPSFLEWDAASCCLESVMSRLFVSKAENKPEPQLGVNLLHSVLSFEANDPLVLSSLLSCISALFPYLSQTPQTLPVVLKKIFSAVTFSQDGQTKATRSRAVKNVRQHACSIVVKISKQYTDLIFIGSDSEQLSQMEKCILMEALILVSNKFCNFEKQSAFIDEMLKPVKDLWISQDFKEAFWSTEKFMSYIGVDRAPVEPSSADTCGINRSHISCCINTILAVMKRSKWPDNPQEASNGGFVMCSLEDGTVVYRNPATSHVSLLLENLLFLMKTMNALYHPDYLQRRHPEFTKSYELNEIEKLTILGIPPPCVDLTQSVDSKKPVDRMQIFLTTTHDNSCHILGNAGQCLGYEFYKEPNLSQLLLNTHCPKDCYPTAVIPILEVLCPTFYQILSTKWQLIIQRTSEEDDNKESQEVVDDHLTRQLTKEYLDLLVNVTHDKKTVESTDDIGDEEVIQTPANPREETLSLLGQMCLKNECIYPSLLMFVYSCLSWSDTSVANRATGLCYSTLKQFHADQNITNELALYFFSSVLKGLHTHGQHEELQSSLLLLGLQTYELLRPNYPELTQVLLEVPNCTEDLIQGFDGKLLQPNNQKQFNEKKKKDAFKKLVADIIGKSIGQMFKREIHYRDLPTLFTVSRKKHLPLDSVEPHNMGLCDLFTPSNGAATFINQELD</sequence>
<accession>A0A6J8CZF1</accession>
<dbReference type="GO" id="GO:0042565">
    <property type="term" value="C:RNA nuclear export complex"/>
    <property type="evidence" value="ECO:0007669"/>
    <property type="project" value="TreeGrafter"/>
</dbReference>
<evidence type="ECO:0000313" key="3">
    <source>
        <dbReference type="EMBL" id="CAC5401858.1"/>
    </source>
</evidence>
<dbReference type="GO" id="GO:0003723">
    <property type="term" value="F:RNA binding"/>
    <property type="evidence" value="ECO:0007669"/>
    <property type="project" value="TreeGrafter"/>
</dbReference>
<dbReference type="Gene3D" id="1.25.10.10">
    <property type="entry name" value="Leucine-rich Repeat Variant"/>
    <property type="match status" value="1"/>
</dbReference>
<dbReference type="Pfam" id="PF03810">
    <property type="entry name" value="IBN_N"/>
    <property type="match status" value="1"/>
</dbReference>
<organism evidence="3 4">
    <name type="scientific">Mytilus coruscus</name>
    <name type="common">Sea mussel</name>
    <dbReference type="NCBI Taxonomy" id="42192"/>
    <lineage>
        <taxon>Eukaryota</taxon>
        <taxon>Metazoa</taxon>
        <taxon>Spiralia</taxon>
        <taxon>Lophotrochozoa</taxon>
        <taxon>Mollusca</taxon>
        <taxon>Bivalvia</taxon>
        <taxon>Autobranchia</taxon>
        <taxon>Pteriomorphia</taxon>
        <taxon>Mytilida</taxon>
        <taxon>Mytiloidea</taxon>
        <taxon>Mytilidae</taxon>
        <taxon>Mytilinae</taxon>
        <taxon>Mytilus</taxon>
    </lineage>
</organism>
<gene>
    <name evidence="3" type="ORF">MCOR_35898</name>
</gene>
<name>A0A6J8CZF1_MYTCO</name>
<dbReference type="GO" id="GO:0005049">
    <property type="term" value="F:nuclear export signal receptor activity"/>
    <property type="evidence" value="ECO:0007669"/>
    <property type="project" value="InterPro"/>
</dbReference>
<dbReference type="AlphaFoldDB" id="A0A6J8CZF1"/>
<comment type="similarity">
    <text evidence="1">Belongs to the exportin family.</text>
</comment>
<dbReference type="SMART" id="SM00913">
    <property type="entry name" value="IBN_N"/>
    <property type="match status" value="1"/>
</dbReference>
<dbReference type="Pfam" id="PF19273">
    <property type="entry name" value="Exportin-5"/>
    <property type="match status" value="2"/>
</dbReference>
<proteinExistence type="inferred from homology"/>
<dbReference type="SUPFAM" id="SSF48371">
    <property type="entry name" value="ARM repeat"/>
    <property type="match status" value="1"/>
</dbReference>
<dbReference type="Proteomes" id="UP000507470">
    <property type="component" value="Unassembled WGS sequence"/>
</dbReference>
<dbReference type="EMBL" id="CACVKT020006484">
    <property type="protein sequence ID" value="CAC5401858.1"/>
    <property type="molecule type" value="Genomic_DNA"/>
</dbReference>
<dbReference type="GO" id="GO:0005634">
    <property type="term" value="C:nucleus"/>
    <property type="evidence" value="ECO:0007669"/>
    <property type="project" value="TreeGrafter"/>
</dbReference>
<dbReference type="GO" id="GO:0006405">
    <property type="term" value="P:RNA export from nucleus"/>
    <property type="evidence" value="ECO:0007669"/>
    <property type="project" value="TreeGrafter"/>
</dbReference>
<dbReference type="InterPro" id="IPR045065">
    <property type="entry name" value="XPO1/5"/>
</dbReference>
<dbReference type="InterPro" id="IPR011989">
    <property type="entry name" value="ARM-like"/>
</dbReference>
<dbReference type="InterPro" id="IPR045478">
    <property type="entry name" value="Exportin-5_C"/>
</dbReference>
<evidence type="ECO:0000313" key="4">
    <source>
        <dbReference type="Proteomes" id="UP000507470"/>
    </source>
</evidence>
<reference evidence="3 4" key="1">
    <citation type="submission" date="2020-06" db="EMBL/GenBank/DDBJ databases">
        <authorList>
            <person name="Li R."/>
            <person name="Bekaert M."/>
        </authorList>
    </citation>
    <scope>NUCLEOTIDE SEQUENCE [LARGE SCALE GENOMIC DNA]</scope>
    <source>
        <strain evidence="4">wild</strain>
    </source>
</reference>
<dbReference type="PANTHER" id="PTHR11223">
    <property type="entry name" value="EXPORTIN 1/5"/>
    <property type="match status" value="1"/>
</dbReference>
<dbReference type="InterPro" id="IPR013598">
    <property type="entry name" value="Exportin-1/Importin-b-like"/>
</dbReference>
<feature type="domain" description="Importin N-terminal" evidence="2">
    <location>
        <begin position="32"/>
        <end position="99"/>
    </location>
</feature>
<keyword evidence="4" id="KW-1185">Reference proteome</keyword>
<dbReference type="Pfam" id="PF08389">
    <property type="entry name" value="Xpo1"/>
    <property type="match status" value="1"/>
</dbReference>
<dbReference type="GO" id="GO:0005737">
    <property type="term" value="C:cytoplasm"/>
    <property type="evidence" value="ECO:0007669"/>
    <property type="project" value="TreeGrafter"/>
</dbReference>
<dbReference type="InterPro" id="IPR001494">
    <property type="entry name" value="Importin-beta_N"/>
</dbReference>